<dbReference type="GO" id="GO:0006303">
    <property type="term" value="P:double-strand break repair via nonhomologous end joining"/>
    <property type="evidence" value="ECO:0007669"/>
    <property type="project" value="TreeGrafter"/>
</dbReference>
<dbReference type="GO" id="GO:0071897">
    <property type="term" value="P:DNA biosynthetic process"/>
    <property type="evidence" value="ECO:0007669"/>
    <property type="project" value="InterPro"/>
</dbReference>
<evidence type="ECO:0000256" key="13">
    <source>
        <dbReference type="ARBA" id="ARBA00023242"/>
    </source>
</evidence>
<evidence type="ECO:0000256" key="4">
    <source>
        <dbReference type="ARBA" id="ARBA00022598"/>
    </source>
</evidence>
<dbReference type="OrthoDB" id="151490at2759"/>
<evidence type="ECO:0000256" key="12">
    <source>
        <dbReference type="ARBA" id="ARBA00023204"/>
    </source>
</evidence>
<comment type="subcellular location">
    <subcellularLocation>
        <location evidence="2">Nucleus</location>
    </subcellularLocation>
</comment>
<comment type="cofactor">
    <cofactor evidence="1">
        <name>Mg(2+)</name>
        <dbReference type="ChEBI" id="CHEBI:18420"/>
    </cofactor>
</comment>
<dbReference type="EC" id="6.5.1.1" evidence="15"/>
<evidence type="ECO:0000259" key="18">
    <source>
        <dbReference type="PROSITE" id="PS50160"/>
    </source>
</evidence>
<dbReference type="PROSITE" id="PS50160">
    <property type="entry name" value="DNA_LIGASE_A3"/>
    <property type="match status" value="1"/>
</dbReference>
<keyword evidence="21" id="KW-1185">Reference proteome</keyword>
<feature type="region of interest" description="Disordered" evidence="17">
    <location>
        <begin position="783"/>
        <end position="930"/>
    </location>
</feature>
<evidence type="ECO:0000256" key="3">
    <source>
        <dbReference type="ARBA" id="ARBA00007572"/>
    </source>
</evidence>
<gene>
    <name evidence="20" type="ORF">THASP1DRAFT_29719</name>
</gene>
<keyword evidence="4 15" id="KW-0436">Ligase</keyword>
<dbReference type="NCBIfam" id="TIGR00574">
    <property type="entry name" value="dnl1"/>
    <property type="match status" value="1"/>
</dbReference>
<dbReference type="InterPro" id="IPR012308">
    <property type="entry name" value="DNA_ligase_ATP-dep_N"/>
</dbReference>
<evidence type="ECO:0000256" key="11">
    <source>
        <dbReference type="ARBA" id="ARBA00023172"/>
    </source>
</evidence>
<evidence type="ECO:0000256" key="10">
    <source>
        <dbReference type="ARBA" id="ARBA00022842"/>
    </source>
</evidence>
<dbReference type="InterPro" id="IPR036420">
    <property type="entry name" value="BRCT_dom_sf"/>
</dbReference>
<comment type="catalytic activity">
    <reaction evidence="14 15">
        <text>ATP + (deoxyribonucleotide)n-3'-hydroxyl + 5'-phospho-(deoxyribonucleotide)m = (deoxyribonucleotide)n+m + AMP + diphosphate.</text>
        <dbReference type="EC" id="6.5.1.1"/>
    </reaction>
</comment>
<dbReference type="STRING" id="78915.A0A4P9XQY1"/>
<feature type="compositionally biased region" description="Polar residues" evidence="17">
    <location>
        <begin position="631"/>
        <end position="646"/>
    </location>
</feature>
<feature type="domain" description="ATP-dependent DNA ligase family profile" evidence="18">
    <location>
        <begin position="384"/>
        <end position="518"/>
    </location>
</feature>
<dbReference type="Pfam" id="PF01068">
    <property type="entry name" value="DNA_ligase_A_M"/>
    <property type="match status" value="1"/>
</dbReference>
<organism evidence="20 21">
    <name type="scientific">Thamnocephalis sphaerospora</name>
    <dbReference type="NCBI Taxonomy" id="78915"/>
    <lineage>
        <taxon>Eukaryota</taxon>
        <taxon>Fungi</taxon>
        <taxon>Fungi incertae sedis</taxon>
        <taxon>Zoopagomycota</taxon>
        <taxon>Zoopagomycotina</taxon>
        <taxon>Zoopagomycetes</taxon>
        <taxon>Zoopagales</taxon>
        <taxon>Sigmoideomycetaceae</taxon>
        <taxon>Thamnocephalis</taxon>
    </lineage>
</organism>
<evidence type="ECO:0000313" key="21">
    <source>
        <dbReference type="Proteomes" id="UP000271241"/>
    </source>
</evidence>
<dbReference type="CDD" id="cd07903">
    <property type="entry name" value="Adenylation_DNA_ligase_IV"/>
    <property type="match status" value="1"/>
</dbReference>
<dbReference type="GO" id="GO:0032807">
    <property type="term" value="C:DNA ligase IV complex"/>
    <property type="evidence" value="ECO:0007669"/>
    <property type="project" value="TreeGrafter"/>
</dbReference>
<dbReference type="Pfam" id="PF16589">
    <property type="entry name" value="BRCT_2"/>
    <property type="match status" value="1"/>
</dbReference>
<dbReference type="SUPFAM" id="SSF50249">
    <property type="entry name" value="Nucleic acid-binding proteins"/>
    <property type="match status" value="1"/>
</dbReference>
<dbReference type="Gene3D" id="1.10.3260.10">
    <property type="entry name" value="DNA ligase, ATP-dependent, N-terminal domain"/>
    <property type="match status" value="1"/>
</dbReference>
<dbReference type="InterPro" id="IPR000977">
    <property type="entry name" value="DNA_ligase_ATP-dep"/>
</dbReference>
<evidence type="ECO:0000256" key="5">
    <source>
        <dbReference type="ARBA" id="ARBA00022723"/>
    </source>
</evidence>
<dbReference type="SMART" id="SM00292">
    <property type="entry name" value="BRCT"/>
    <property type="match status" value="2"/>
</dbReference>
<reference evidence="21" key="1">
    <citation type="journal article" date="2018" name="Nat. Microbiol.">
        <title>Leveraging single-cell genomics to expand the fungal tree of life.</title>
        <authorList>
            <person name="Ahrendt S.R."/>
            <person name="Quandt C.A."/>
            <person name="Ciobanu D."/>
            <person name="Clum A."/>
            <person name="Salamov A."/>
            <person name="Andreopoulos B."/>
            <person name="Cheng J.F."/>
            <person name="Woyke T."/>
            <person name="Pelin A."/>
            <person name="Henrissat B."/>
            <person name="Reynolds N.K."/>
            <person name="Benny G.L."/>
            <person name="Smith M.E."/>
            <person name="James T.Y."/>
            <person name="Grigoriev I.V."/>
        </authorList>
    </citation>
    <scope>NUCLEOTIDE SEQUENCE [LARGE SCALE GENOMIC DNA]</scope>
    <source>
        <strain evidence="21">RSA 1356</strain>
    </source>
</reference>
<dbReference type="InterPro" id="IPR012340">
    <property type="entry name" value="NA-bd_OB-fold"/>
</dbReference>
<evidence type="ECO:0000256" key="8">
    <source>
        <dbReference type="ARBA" id="ARBA00022763"/>
    </source>
</evidence>
<keyword evidence="6" id="KW-0677">Repeat</keyword>
<proteinExistence type="inferred from homology"/>
<feature type="region of interest" description="Disordered" evidence="17">
    <location>
        <begin position="113"/>
        <end position="132"/>
    </location>
</feature>
<feature type="compositionally biased region" description="Polar residues" evidence="17">
    <location>
        <begin position="843"/>
        <end position="855"/>
    </location>
</feature>
<dbReference type="GO" id="GO:0005524">
    <property type="term" value="F:ATP binding"/>
    <property type="evidence" value="ECO:0007669"/>
    <property type="project" value="UniProtKB-KW"/>
</dbReference>
<keyword evidence="9 15" id="KW-0067">ATP-binding</keyword>
<dbReference type="Gene3D" id="3.30.470.30">
    <property type="entry name" value="DNA ligase/mRNA capping enzyme"/>
    <property type="match status" value="1"/>
</dbReference>
<accession>A0A4P9XQY1</accession>
<feature type="compositionally biased region" description="Polar residues" evidence="17">
    <location>
        <begin position="795"/>
        <end position="818"/>
    </location>
</feature>
<evidence type="ECO:0000313" key="20">
    <source>
        <dbReference type="EMBL" id="RKP08473.1"/>
    </source>
</evidence>
<dbReference type="InterPro" id="IPR012309">
    <property type="entry name" value="DNA_ligase_ATP-dep_C"/>
</dbReference>
<dbReference type="InterPro" id="IPR012310">
    <property type="entry name" value="DNA_ligase_ATP-dep_cent"/>
</dbReference>
<keyword evidence="10" id="KW-0460">Magnesium</keyword>
<dbReference type="PROSITE" id="PS00333">
    <property type="entry name" value="DNA_LIGASE_A2"/>
    <property type="match status" value="1"/>
</dbReference>
<evidence type="ECO:0000256" key="14">
    <source>
        <dbReference type="ARBA" id="ARBA00034003"/>
    </source>
</evidence>
<dbReference type="SUPFAM" id="SSF117018">
    <property type="entry name" value="ATP-dependent DNA ligase DNA-binding domain"/>
    <property type="match status" value="1"/>
</dbReference>
<evidence type="ECO:0000256" key="15">
    <source>
        <dbReference type="RuleBase" id="RU000617"/>
    </source>
</evidence>
<evidence type="ECO:0000256" key="9">
    <source>
        <dbReference type="ARBA" id="ARBA00022840"/>
    </source>
</evidence>
<dbReference type="Proteomes" id="UP000271241">
    <property type="component" value="Unassembled WGS sequence"/>
</dbReference>
<keyword evidence="13" id="KW-0539">Nucleus</keyword>
<dbReference type="PANTHER" id="PTHR45997">
    <property type="entry name" value="DNA LIGASE 4"/>
    <property type="match status" value="1"/>
</dbReference>
<dbReference type="PROSITE" id="PS50172">
    <property type="entry name" value="BRCT"/>
    <property type="match status" value="2"/>
</dbReference>
<feature type="domain" description="BRCT" evidence="19">
    <location>
        <begin position="935"/>
        <end position="1035"/>
    </location>
</feature>
<sequence>MDDSSLATEPPAAATAALPFSEVCKLIETLATKRVTEVKQRLLGRFIEAWRIRYGSFYPVLRLLLPHLDVERPTYRFKEATLARSYVDAIGLARESPDAQRLLKWQASWTGRNDVPRDRRRRPGTQQSSAGDLGQVVASVLQPRSTVTGSGHLTVADVNAKLDQLAHASDKKERNAVLTYFIHHCTAKEQKWITRIILKSLRCGISEHTVLGALHPDANALYNVCSDLRRVCDELNDPSVRIGTQASCVPLYMPKITAPTNGQLQSIQLFHPFKPMTCRREKLAAIPKAMDDMPFWLEEKLDGERVQLHKSGKHYRYWSRRALEQSGSYGRSPKSGSLTPHIHELFHESVANVILDGEMLAYDPVLKMMLPFGTVRSASIDQSIDNDRIRPCFMVFDIVFCNGIALVDRPLSQRHELLKKVVCENPGYLQIVPHQEAETTKELSIALDDALMRREEGIIVKNPQSIYQPHVRSPGWIKMKPEYMQSGIKDLDLLVIGGQWGGGKRGGYFGSFVCGIKEHDAASNGQTRYATFCKFGTGFSVDQMREFRQLIFEKGYNFNPESPPAWLRTTSSPRERPDMVIEPQNSFVVTINATEIIPTSYTLRFPRMISVRDDKDADDVMTAADLMALRQTGNGRLQESSPSQTIRTDEASSGKRKKQANRKLPPRKILARFTNSDGEEPQEQASEIFANCNFCVLYGDSENDKATLQRMIKSNGGSYFQDERATRDMIVVSGQKKLVVANLIKRQTHDIILPAWIRDCIQAGEQLVPEDRHYLFLRERDTEHKSREALPERQGASSVEIDTSRNTYASLPHSNENEATGRPVQGTHKHRGESAEPLPESIDGSSTTDYQTSDGELSDTSASANNDDSTTDDEGDGTFASPEMLTQHRRPPACVATHTPSIADDGDASTTDGEEATALERTPLTATPATLAPPSLDEVFSGCTIYLDRYLEPSNPETKKPFSSLDPVDIIVGFCGGVITDQLELPELTHVVVDPADLSRLEAIERAVSVPVVTANWVLACKQARKRLPPDGYSVKDDGPQE</sequence>
<name>A0A4P9XQY1_9FUNG</name>
<dbReference type="PANTHER" id="PTHR45997:SF1">
    <property type="entry name" value="DNA LIGASE 4"/>
    <property type="match status" value="1"/>
</dbReference>
<dbReference type="InterPro" id="IPR036599">
    <property type="entry name" value="DNA_ligase_N_sf"/>
</dbReference>
<evidence type="ECO:0000259" key="19">
    <source>
        <dbReference type="PROSITE" id="PS50172"/>
    </source>
</evidence>
<evidence type="ECO:0000256" key="6">
    <source>
        <dbReference type="ARBA" id="ARBA00022737"/>
    </source>
</evidence>
<feature type="compositionally biased region" description="Basic residues" evidence="17">
    <location>
        <begin position="654"/>
        <end position="669"/>
    </location>
</feature>
<dbReference type="InterPro" id="IPR044125">
    <property type="entry name" value="Adenylation_DNA_ligase_IV"/>
</dbReference>
<protein>
    <recommendedName>
        <fullName evidence="15">DNA ligase</fullName>
        <ecNumber evidence="15">6.5.1.1</ecNumber>
    </recommendedName>
</protein>
<dbReference type="InterPro" id="IPR029710">
    <property type="entry name" value="LIG4"/>
</dbReference>
<dbReference type="SUPFAM" id="SSF52113">
    <property type="entry name" value="BRCT domain"/>
    <property type="match status" value="2"/>
</dbReference>
<dbReference type="Gene3D" id="2.40.50.140">
    <property type="entry name" value="Nucleic acid-binding proteins"/>
    <property type="match status" value="1"/>
</dbReference>
<keyword evidence="8 15" id="KW-0227">DNA damage</keyword>
<keyword evidence="12 15" id="KW-0234">DNA repair</keyword>
<dbReference type="InterPro" id="IPR001357">
    <property type="entry name" value="BRCT_dom"/>
</dbReference>
<dbReference type="InterPro" id="IPR016059">
    <property type="entry name" value="DNA_ligase_ATP-dep_CS"/>
</dbReference>
<dbReference type="EMBL" id="KZ992599">
    <property type="protein sequence ID" value="RKP08473.1"/>
    <property type="molecule type" value="Genomic_DNA"/>
</dbReference>
<dbReference type="GO" id="GO:0003677">
    <property type="term" value="F:DNA binding"/>
    <property type="evidence" value="ECO:0007669"/>
    <property type="project" value="InterPro"/>
</dbReference>
<keyword evidence="7 15" id="KW-0547">Nucleotide-binding</keyword>
<dbReference type="GO" id="GO:0046872">
    <property type="term" value="F:metal ion binding"/>
    <property type="evidence" value="ECO:0007669"/>
    <property type="project" value="UniProtKB-KW"/>
</dbReference>
<comment type="similarity">
    <text evidence="3 16">Belongs to the ATP-dependent DNA ligase family.</text>
</comment>
<keyword evidence="5" id="KW-0479">Metal-binding</keyword>
<feature type="domain" description="BRCT" evidence="19">
    <location>
        <begin position="684"/>
        <end position="774"/>
    </location>
</feature>
<evidence type="ECO:0000256" key="2">
    <source>
        <dbReference type="ARBA" id="ARBA00004123"/>
    </source>
</evidence>
<evidence type="ECO:0000256" key="7">
    <source>
        <dbReference type="ARBA" id="ARBA00022741"/>
    </source>
</evidence>
<feature type="region of interest" description="Disordered" evidence="17">
    <location>
        <begin position="631"/>
        <end position="669"/>
    </location>
</feature>
<dbReference type="Gene3D" id="3.40.50.10190">
    <property type="entry name" value="BRCT domain"/>
    <property type="match status" value="2"/>
</dbReference>
<dbReference type="AlphaFoldDB" id="A0A4P9XQY1"/>
<dbReference type="GO" id="GO:0003910">
    <property type="term" value="F:DNA ligase (ATP) activity"/>
    <property type="evidence" value="ECO:0007669"/>
    <property type="project" value="UniProtKB-EC"/>
</dbReference>
<keyword evidence="11 15" id="KW-0233">DNA recombination</keyword>
<feature type="compositionally biased region" description="Low complexity" evidence="17">
    <location>
        <begin position="919"/>
        <end position="930"/>
    </location>
</feature>
<dbReference type="Pfam" id="PF04679">
    <property type="entry name" value="DNA_ligase_A_C"/>
    <property type="match status" value="1"/>
</dbReference>
<dbReference type="SUPFAM" id="SSF56091">
    <property type="entry name" value="DNA ligase/mRNA capping enzyme, catalytic domain"/>
    <property type="match status" value="1"/>
</dbReference>
<dbReference type="GO" id="GO:0006297">
    <property type="term" value="P:nucleotide-excision repair, DNA gap filling"/>
    <property type="evidence" value="ECO:0007669"/>
    <property type="project" value="TreeGrafter"/>
</dbReference>
<evidence type="ECO:0000256" key="17">
    <source>
        <dbReference type="SAM" id="MobiDB-lite"/>
    </source>
</evidence>
<dbReference type="GO" id="GO:0006310">
    <property type="term" value="P:DNA recombination"/>
    <property type="evidence" value="ECO:0007669"/>
    <property type="project" value="UniProtKB-KW"/>
</dbReference>
<feature type="compositionally biased region" description="Acidic residues" evidence="17">
    <location>
        <begin position="904"/>
        <end position="917"/>
    </location>
</feature>
<dbReference type="Pfam" id="PF04675">
    <property type="entry name" value="DNA_ligase_A_N"/>
    <property type="match status" value="1"/>
</dbReference>
<feature type="compositionally biased region" description="Low complexity" evidence="17">
    <location>
        <begin position="858"/>
        <end position="868"/>
    </location>
</feature>
<dbReference type="PROSITE" id="PS00697">
    <property type="entry name" value="DNA_LIGASE_A1"/>
    <property type="match status" value="1"/>
</dbReference>
<evidence type="ECO:0000256" key="1">
    <source>
        <dbReference type="ARBA" id="ARBA00001946"/>
    </source>
</evidence>
<evidence type="ECO:0000256" key="16">
    <source>
        <dbReference type="RuleBase" id="RU004196"/>
    </source>
</evidence>